<dbReference type="Gene3D" id="3.40.50.720">
    <property type="entry name" value="NAD(P)-binding Rossmann-like Domain"/>
    <property type="match status" value="1"/>
</dbReference>
<gene>
    <name evidence="3" type="ORF">FB388_1076</name>
</gene>
<dbReference type="FunFam" id="3.40.50.720:FF:000121">
    <property type="entry name" value="Prostaglandin reductase 2"/>
    <property type="match status" value="1"/>
</dbReference>
<dbReference type="Gene3D" id="3.90.180.10">
    <property type="entry name" value="Medium-chain alcohol dehydrogenases, catalytic domain"/>
    <property type="match status" value="1"/>
</dbReference>
<dbReference type="PANTHER" id="PTHR43205">
    <property type="entry name" value="PROSTAGLANDIN REDUCTASE"/>
    <property type="match status" value="1"/>
</dbReference>
<dbReference type="InterPro" id="IPR020843">
    <property type="entry name" value="ER"/>
</dbReference>
<keyword evidence="1" id="KW-0560">Oxidoreductase</keyword>
<dbReference type="Proteomes" id="UP000319818">
    <property type="component" value="Unassembled WGS sequence"/>
</dbReference>
<dbReference type="GO" id="GO:0016628">
    <property type="term" value="F:oxidoreductase activity, acting on the CH-CH group of donors, NAD or NADP as acceptor"/>
    <property type="evidence" value="ECO:0007669"/>
    <property type="project" value="InterPro"/>
</dbReference>
<dbReference type="InterPro" id="IPR013149">
    <property type="entry name" value="ADH-like_C"/>
</dbReference>
<keyword evidence="4" id="KW-1185">Reference proteome</keyword>
<dbReference type="AlphaFoldDB" id="A0A543GCC4"/>
<proteinExistence type="predicted"/>
<dbReference type="Pfam" id="PF00107">
    <property type="entry name" value="ADH_zinc_N"/>
    <property type="match status" value="1"/>
</dbReference>
<evidence type="ECO:0000259" key="2">
    <source>
        <dbReference type="SMART" id="SM00829"/>
    </source>
</evidence>
<reference evidence="3 4" key="1">
    <citation type="submission" date="2019-06" db="EMBL/GenBank/DDBJ databases">
        <title>Sequencing the genomes of 1000 actinobacteria strains.</title>
        <authorList>
            <person name="Klenk H.-P."/>
        </authorList>
    </citation>
    <scope>NUCLEOTIDE SEQUENCE [LARGE SCALE GENOMIC DNA]</scope>
    <source>
        <strain evidence="3 4">DSM 45511</strain>
    </source>
</reference>
<dbReference type="InterPro" id="IPR045010">
    <property type="entry name" value="MDR_fam"/>
</dbReference>
<evidence type="ECO:0000313" key="4">
    <source>
        <dbReference type="Proteomes" id="UP000319818"/>
    </source>
</evidence>
<organism evidence="3 4">
    <name type="scientific">Pseudonocardia cypriaca</name>
    <dbReference type="NCBI Taxonomy" id="882449"/>
    <lineage>
        <taxon>Bacteria</taxon>
        <taxon>Bacillati</taxon>
        <taxon>Actinomycetota</taxon>
        <taxon>Actinomycetes</taxon>
        <taxon>Pseudonocardiales</taxon>
        <taxon>Pseudonocardiaceae</taxon>
        <taxon>Pseudonocardia</taxon>
    </lineage>
</organism>
<dbReference type="InterPro" id="IPR011032">
    <property type="entry name" value="GroES-like_sf"/>
</dbReference>
<protein>
    <recommendedName>
        <fullName evidence="2">Enoyl reductase (ER) domain-containing protein</fullName>
    </recommendedName>
</protein>
<dbReference type="OrthoDB" id="9805663at2"/>
<feature type="domain" description="Enoyl reductase (ER)" evidence="2">
    <location>
        <begin position="17"/>
        <end position="340"/>
    </location>
</feature>
<dbReference type="InterPro" id="IPR041694">
    <property type="entry name" value="ADH_N_2"/>
</dbReference>
<evidence type="ECO:0000256" key="1">
    <source>
        <dbReference type="ARBA" id="ARBA00023002"/>
    </source>
</evidence>
<dbReference type="CDD" id="cd05288">
    <property type="entry name" value="PGDH"/>
    <property type="match status" value="1"/>
</dbReference>
<dbReference type="EMBL" id="VFPH01000001">
    <property type="protein sequence ID" value="TQM43726.1"/>
    <property type="molecule type" value="Genomic_DNA"/>
</dbReference>
<accession>A0A543GCC4</accession>
<dbReference type="PANTHER" id="PTHR43205:SF7">
    <property type="entry name" value="PROSTAGLANDIN REDUCTASE 1"/>
    <property type="match status" value="1"/>
</dbReference>
<dbReference type="SUPFAM" id="SSF50129">
    <property type="entry name" value="GroES-like"/>
    <property type="match status" value="1"/>
</dbReference>
<evidence type="ECO:0000313" key="3">
    <source>
        <dbReference type="EMBL" id="TQM43726.1"/>
    </source>
</evidence>
<dbReference type="InterPro" id="IPR036291">
    <property type="entry name" value="NAD(P)-bd_dom_sf"/>
</dbReference>
<dbReference type="SUPFAM" id="SSF51735">
    <property type="entry name" value="NAD(P)-binding Rossmann-fold domains"/>
    <property type="match status" value="1"/>
</dbReference>
<name>A0A543GCC4_9PSEU</name>
<sequence length="343" mass="36122">MSSRVNRQIILAARPHGNPKESDFEIVERPVPVPGDGQVLVRNILFSLDPFNRILMGNANSDQAPIELGDTMFGFTVAVVEQSNNPAFAVGDHVAGIFGTTGWQDYAVSDGSDLRVVDPDAAPLEANLGVLGVTGLTAWVGLTEILDPKPGGTLVVTAAAGAVGSAAAQIGKLRGHRVVGVAGGPEKTRHLLEDLGLAAAVDHRAPDFAEQLARALPDGIDTVYENVGAALLPALVPHLNRNAQIAVGGVMSQITQTGSFEGPDNLPDLLRAALYKTLTIRGFDVTEFYDRYPEFLADLAPAVAEQELHYSTHIIDGGLEVIPAVFPEMFTGRGPGKMIAKAG</sequence>
<dbReference type="SMART" id="SM00829">
    <property type="entry name" value="PKS_ER"/>
    <property type="match status" value="1"/>
</dbReference>
<dbReference type="Pfam" id="PF16884">
    <property type="entry name" value="ADH_N_2"/>
    <property type="match status" value="1"/>
</dbReference>
<comment type="caution">
    <text evidence="3">The sequence shown here is derived from an EMBL/GenBank/DDBJ whole genome shotgun (WGS) entry which is preliminary data.</text>
</comment>